<sequence>MPGLRADFYRRTDGDRIASVGRYTYQGRDVLMAWGFVDEKHCRRHAVHHPDHGWQSVVDGCPDVRFVHDEDEVVGLEVRSPAGEWLPARPHRPR</sequence>
<comment type="caution">
    <text evidence="1">The sequence shown here is derived from an EMBL/GenBank/DDBJ whole genome shotgun (WGS) entry which is preliminary data.</text>
</comment>
<evidence type="ECO:0000313" key="2">
    <source>
        <dbReference type="Proteomes" id="UP000249341"/>
    </source>
</evidence>
<dbReference type="EMBL" id="QLMJ01000016">
    <property type="protein sequence ID" value="RAK30601.1"/>
    <property type="molecule type" value="Genomic_DNA"/>
</dbReference>
<dbReference type="AlphaFoldDB" id="A0A327Z4P7"/>
<reference evidence="1 2" key="1">
    <citation type="submission" date="2018-06" db="EMBL/GenBank/DDBJ databases">
        <title>Genomic Encyclopedia of Type Strains, Phase III (KMG-III): the genomes of soil and plant-associated and newly described type strains.</title>
        <authorList>
            <person name="Whitman W."/>
        </authorList>
    </citation>
    <scope>NUCLEOTIDE SEQUENCE [LARGE SCALE GENOMIC DNA]</scope>
    <source>
        <strain evidence="1 2">CGMCC 4.7090</strain>
    </source>
</reference>
<evidence type="ECO:0000313" key="1">
    <source>
        <dbReference type="EMBL" id="RAK30601.1"/>
    </source>
</evidence>
<name>A0A327Z4P7_9ACTN</name>
<protein>
    <submittedName>
        <fullName evidence="1">Uncharacterized protein</fullName>
    </submittedName>
</protein>
<gene>
    <name evidence="1" type="ORF">B0I29_116260</name>
</gene>
<keyword evidence="2" id="KW-1185">Reference proteome</keyword>
<proteinExistence type="predicted"/>
<organism evidence="1 2">
    <name type="scientific">Actinoplanes lutulentus</name>
    <dbReference type="NCBI Taxonomy" id="1287878"/>
    <lineage>
        <taxon>Bacteria</taxon>
        <taxon>Bacillati</taxon>
        <taxon>Actinomycetota</taxon>
        <taxon>Actinomycetes</taxon>
        <taxon>Micromonosporales</taxon>
        <taxon>Micromonosporaceae</taxon>
        <taxon>Actinoplanes</taxon>
    </lineage>
</organism>
<accession>A0A327Z4P7</accession>
<dbReference type="Proteomes" id="UP000249341">
    <property type="component" value="Unassembled WGS sequence"/>
</dbReference>